<dbReference type="RefSeq" id="WP_100253916.1">
    <property type="nucleotide sequence ID" value="NZ_CP015819.1"/>
</dbReference>
<evidence type="ECO:0000313" key="1">
    <source>
        <dbReference type="EMBL" id="ATX70353.1"/>
    </source>
</evidence>
<dbReference type="Gene3D" id="3.30.429.10">
    <property type="entry name" value="Macrophage Migration Inhibitory Factor"/>
    <property type="match status" value="1"/>
</dbReference>
<dbReference type="OrthoDB" id="389471at2"/>
<dbReference type="AlphaFoldDB" id="A0A1Y0KYU6"/>
<organism evidence="1 2">
    <name type="scientific">Spiroplasma clarkii</name>
    <dbReference type="NCBI Taxonomy" id="2139"/>
    <lineage>
        <taxon>Bacteria</taxon>
        <taxon>Bacillati</taxon>
        <taxon>Mycoplasmatota</taxon>
        <taxon>Mollicutes</taxon>
        <taxon>Entomoplasmatales</taxon>
        <taxon>Spiroplasmataceae</taxon>
        <taxon>Spiroplasma</taxon>
    </lineage>
</organism>
<accession>A0A1Y0KYU6</accession>
<evidence type="ECO:0008006" key="3">
    <source>
        <dbReference type="Google" id="ProtNLM"/>
    </source>
</evidence>
<reference evidence="1 2" key="1">
    <citation type="submission" date="2017-11" db="EMBL/GenBank/DDBJ databases">
        <title>Complete genome sequence of Spiroplasma clarkii CN-5 (DSM 19994).</title>
        <authorList>
            <person name="Tsai Y.-M."/>
            <person name="Chang A."/>
            <person name="Lo W.-S."/>
            <person name="Kuo C.-H."/>
        </authorList>
    </citation>
    <scope>NUCLEOTIDE SEQUENCE [LARGE SCALE GENOMIC DNA]</scope>
    <source>
        <strain evidence="1 2">CN-5</strain>
    </source>
</reference>
<gene>
    <name evidence="1" type="ORF">SCLAR_v1c00160</name>
</gene>
<dbReference type="InterPro" id="IPR015017">
    <property type="entry name" value="DUF1904"/>
</dbReference>
<proteinExistence type="predicted"/>
<name>A0A1Y0KYU6_9MOLU</name>
<keyword evidence="2" id="KW-1185">Reference proteome</keyword>
<protein>
    <recommendedName>
        <fullName evidence="3">DUF1904 domain-containing protein</fullName>
    </recommendedName>
</protein>
<dbReference type="InterPro" id="IPR014347">
    <property type="entry name" value="Tautomerase/MIF_sf"/>
</dbReference>
<dbReference type="Pfam" id="PF08921">
    <property type="entry name" value="DUF1904"/>
    <property type="match status" value="1"/>
</dbReference>
<dbReference type="SUPFAM" id="SSF55331">
    <property type="entry name" value="Tautomerase/MIF"/>
    <property type="match status" value="1"/>
</dbReference>
<dbReference type="KEGG" id="scla:SCLARK_0099"/>
<dbReference type="EMBL" id="CP024870">
    <property type="protein sequence ID" value="ATX70353.1"/>
    <property type="molecule type" value="Genomic_DNA"/>
</dbReference>
<sequence>MPILSFRGVPEDRVQEYFKKAGELAQMINSDVKNVVFWHEPSKLIGNGYDKDAILVTIDWIGRPLKQEAVAKHICDFFANDSKHIYIKFTEINHLLYLNTELVG</sequence>
<evidence type="ECO:0000313" key="2">
    <source>
        <dbReference type="Proteomes" id="UP000231179"/>
    </source>
</evidence>
<dbReference type="Proteomes" id="UP000231179">
    <property type="component" value="Chromosome"/>
</dbReference>